<dbReference type="RefSeq" id="WP_108382121.1">
    <property type="nucleotide sequence ID" value="NZ_CP028858.1"/>
</dbReference>
<protein>
    <submittedName>
        <fullName evidence="2">Competence/damage-inducible protein A</fullName>
    </submittedName>
</protein>
<reference evidence="2 3" key="1">
    <citation type="submission" date="2018-04" db="EMBL/GenBank/DDBJ databases">
        <title>Halococcoides cellulosivorans gen. nov., sp. nov., an extremely halophilic cellulose-utilizing haloarchaeon from hypersaline lakes.</title>
        <authorList>
            <person name="Sorokin D.Y."/>
            <person name="Toshchakov S.V."/>
            <person name="Samarov N.I."/>
            <person name="Korzhenkov A."/>
            <person name="Kublanov I.V."/>
        </authorList>
    </citation>
    <scope>NUCLEOTIDE SEQUENCE [LARGE SCALE GENOMIC DNA]</scope>
    <source>
        <strain evidence="2 3">HArcel1</strain>
    </source>
</reference>
<dbReference type="AlphaFoldDB" id="A0A2R4X1N1"/>
<dbReference type="SMART" id="SM00852">
    <property type="entry name" value="MoCF_biosynth"/>
    <property type="match status" value="1"/>
</dbReference>
<dbReference type="SUPFAM" id="SSF53218">
    <property type="entry name" value="Molybdenum cofactor biosynthesis proteins"/>
    <property type="match status" value="1"/>
</dbReference>
<organism evidence="2 3">
    <name type="scientific">Halococcoides cellulosivorans</name>
    <dbReference type="NCBI Taxonomy" id="1679096"/>
    <lineage>
        <taxon>Archaea</taxon>
        <taxon>Methanobacteriati</taxon>
        <taxon>Methanobacteriota</taxon>
        <taxon>Stenosarchaea group</taxon>
        <taxon>Halobacteria</taxon>
        <taxon>Halobacteriales</taxon>
        <taxon>Haloarculaceae</taxon>
        <taxon>Halococcoides</taxon>
    </lineage>
</organism>
<evidence type="ECO:0000259" key="1">
    <source>
        <dbReference type="SMART" id="SM00852"/>
    </source>
</evidence>
<keyword evidence="3" id="KW-1185">Reference proteome</keyword>
<dbReference type="Gene3D" id="3.40.980.10">
    <property type="entry name" value="MoaB/Mog-like domain"/>
    <property type="match status" value="1"/>
</dbReference>
<dbReference type="InterPro" id="IPR001453">
    <property type="entry name" value="MoaB/Mog_dom"/>
</dbReference>
<dbReference type="CDD" id="cd00885">
    <property type="entry name" value="cinA"/>
    <property type="match status" value="1"/>
</dbReference>
<accession>A0A2R4X1N1</accession>
<name>A0A2R4X1N1_9EURY</name>
<dbReference type="EMBL" id="CP028858">
    <property type="protein sequence ID" value="AWB27643.1"/>
    <property type="molecule type" value="Genomic_DNA"/>
</dbReference>
<dbReference type="InterPro" id="IPR050101">
    <property type="entry name" value="CinA"/>
</dbReference>
<dbReference type="InterPro" id="IPR056596">
    <property type="entry name" value="FLAD1_M"/>
</dbReference>
<dbReference type="InterPro" id="IPR036425">
    <property type="entry name" value="MoaB/Mog-like_dom_sf"/>
</dbReference>
<evidence type="ECO:0000313" key="2">
    <source>
        <dbReference type="EMBL" id="AWB27643.1"/>
    </source>
</evidence>
<feature type="domain" description="MoaB/Mog" evidence="1">
    <location>
        <begin position="4"/>
        <end position="170"/>
    </location>
</feature>
<dbReference type="PANTHER" id="PTHR13939">
    <property type="entry name" value="NICOTINAMIDE-NUCLEOTIDE AMIDOHYDROLASE PNCC"/>
    <property type="match status" value="1"/>
</dbReference>
<dbReference type="Pfam" id="PF00994">
    <property type="entry name" value="MoCF_biosynth"/>
    <property type="match status" value="1"/>
</dbReference>
<dbReference type="Proteomes" id="UP000244727">
    <property type="component" value="Chromosome"/>
</dbReference>
<dbReference type="PANTHER" id="PTHR13939:SF0">
    <property type="entry name" value="NMN AMIDOHYDROLASE-LIKE PROTEIN YFAY"/>
    <property type="match status" value="1"/>
</dbReference>
<gene>
    <name evidence="2" type="ORF">HARCEL1_07940</name>
</gene>
<dbReference type="NCBIfam" id="TIGR00177">
    <property type="entry name" value="molyb_syn"/>
    <property type="match status" value="1"/>
</dbReference>
<dbReference type="GeneID" id="36512429"/>
<sequence>MEVAILTVGEELLAGDTTNTNATWLAEQVTDRGVEVRRILTIPDERDLIADSVRAYHEAFDAVIVTGGIGGTPDDVTMAAVADAFDREMAVSEVSLREVEDRLADIGDSVPELDIDPEAEASIPAGATPLSNPAGLAPGCRIESVSVLPGIPGEMRAMFEEIADDFSGEVASRLLYTVEPEANVTDALAAARDRFDVRVGCYPDRDRRHNRIKLSGVDADALDAASEWLLDTIDASESPVARDWDPGDDPGRS</sequence>
<dbReference type="Pfam" id="PF24102">
    <property type="entry name" value="FLAD1_M"/>
    <property type="match status" value="1"/>
</dbReference>
<dbReference type="KEGG" id="harc:HARCEL1_07940"/>
<proteinExistence type="predicted"/>
<evidence type="ECO:0000313" key="3">
    <source>
        <dbReference type="Proteomes" id="UP000244727"/>
    </source>
</evidence>